<reference evidence="1 2" key="1">
    <citation type="journal article" date="2019" name="Sci. Rep.">
        <title>A high-quality genome of Eragrostis curvula grass provides insights into Poaceae evolution and supports new strategies to enhance forage quality.</title>
        <authorList>
            <person name="Carballo J."/>
            <person name="Santos B.A.C.M."/>
            <person name="Zappacosta D."/>
            <person name="Garbus I."/>
            <person name="Selva J.P."/>
            <person name="Gallo C.A."/>
            <person name="Diaz A."/>
            <person name="Albertini E."/>
            <person name="Caccamo M."/>
            <person name="Echenique V."/>
        </authorList>
    </citation>
    <scope>NUCLEOTIDE SEQUENCE [LARGE SCALE GENOMIC DNA]</scope>
    <source>
        <strain evidence="2">cv. Victoria</strain>
        <tissue evidence="1">Leaf</tissue>
    </source>
</reference>
<gene>
    <name evidence="1" type="ORF">EJB05_00649</name>
</gene>
<organism evidence="1 2">
    <name type="scientific">Eragrostis curvula</name>
    <name type="common">weeping love grass</name>
    <dbReference type="NCBI Taxonomy" id="38414"/>
    <lineage>
        <taxon>Eukaryota</taxon>
        <taxon>Viridiplantae</taxon>
        <taxon>Streptophyta</taxon>
        <taxon>Embryophyta</taxon>
        <taxon>Tracheophyta</taxon>
        <taxon>Spermatophyta</taxon>
        <taxon>Magnoliopsida</taxon>
        <taxon>Liliopsida</taxon>
        <taxon>Poales</taxon>
        <taxon>Poaceae</taxon>
        <taxon>PACMAD clade</taxon>
        <taxon>Chloridoideae</taxon>
        <taxon>Eragrostideae</taxon>
        <taxon>Eragrostidinae</taxon>
        <taxon>Eragrostis</taxon>
    </lineage>
</organism>
<dbReference type="Proteomes" id="UP000324897">
    <property type="component" value="Chromosome 6"/>
</dbReference>
<sequence>MSSMAAAAAASGLAGGAWFGELASALQGSWQAVAASAEHRPRQQHKLGGGLGENNKMAAVGAAARAGNRTAATKEEDVVACGGAISDATLYLLLDRFTPS</sequence>
<evidence type="ECO:0000313" key="2">
    <source>
        <dbReference type="Proteomes" id="UP000324897"/>
    </source>
</evidence>
<protein>
    <submittedName>
        <fullName evidence="1">Uncharacterized protein</fullName>
    </submittedName>
</protein>
<feature type="non-terminal residue" evidence="1">
    <location>
        <position position="1"/>
    </location>
</feature>
<dbReference type="AlphaFoldDB" id="A0A5J9WMJ8"/>
<proteinExistence type="predicted"/>
<dbReference type="EMBL" id="RWGY01000002">
    <property type="protein sequence ID" value="TVU49341.1"/>
    <property type="molecule type" value="Genomic_DNA"/>
</dbReference>
<accession>A0A5J9WMJ8</accession>
<dbReference type="Gramene" id="TVU49341">
    <property type="protein sequence ID" value="TVU49341"/>
    <property type="gene ID" value="EJB05_00649"/>
</dbReference>
<comment type="caution">
    <text evidence="1">The sequence shown here is derived from an EMBL/GenBank/DDBJ whole genome shotgun (WGS) entry which is preliminary data.</text>
</comment>
<evidence type="ECO:0000313" key="1">
    <source>
        <dbReference type="EMBL" id="TVU49341.1"/>
    </source>
</evidence>
<dbReference type="OrthoDB" id="688774at2759"/>
<keyword evidence="2" id="KW-1185">Reference proteome</keyword>
<name>A0A5J9WMJ8_9POAL</name>